<dbReference type="EMBL" id="JAROAV010000008">
    <property type="protein sequence ID" value="MDF8262972.1"/>
    <property type="molecule type" value="Genomic_DNA"/>
</dbReference>
<feature type="transmembrane region" description="Helical" evidence="1">
    <location>
        <begin position="65"/>
        <end position="89"/>
    </location>
</feature>
<feature type="transmembrane region" description="Helical" evidence="1">
    <location>
        <begin position="529"/>
        <end position="554"/>
    </location>
</feature>
<feature type="transmembrane region" description="Helical" evidence="1">
    <location>
        <begin position="128"/>
        <end position="149"/>
    </location>
</feature>
<keyword evidence="3" id="KW-1185">Reference proteome</keyword>
<feature type="transmembrane region" description="Helical" evidence="1">
    <location>
        <begin position="95"/>
        <end position="116"/>
    </location>
</feature>
<feature type="transmembrane region" description="Helical" evidence="1">
    <location>
        <begin position="244"/>
        <end position="266"/>
    </location>
</feature>
<accession>A0ABT6C2D3</accession>
<evidence type="ECO:0000313" key="3">
    <source>
        <dbReference type="Proteomes" id="UP001528912"/>
    </source>
</evidence>
<name>A0ABT6C2D3_9MICO</name>
<protein>
    <recommendedName>
        <fullName evidence="4">Glycosyltransferase RgtA/B/C/D-like domain-containing protein</fullName>
    </recommendedName>
</protein>
<keyword evidence="1" id="KW-1133">Transmembrane helix</keyword>
<reference evidence="2 3" key="1">
    <citation type="submission" date="2023-03" db="EMBL/GenBank/DDBJ databases">
        <title>YIM 133296 draft genome.</title>
        <authorList>
            <person name="Xiong L."/>
        </authorList>
    </citation>
    <scope>NUCLEOTIDE SEQUENCE [LARGE SCALE GENOMIC DNA]</scope>
    <source>
        <strain evidence="2 3">YIM 133296</strain>
    </source>
</reference>
<feature type="transmembrane region" description="Helical" evidence="1">
    <location>
        <begin position="436"/>
        <end position="454"/>
    </location>
</feature>
<dbReference type="RefSeq" id="WP_277190789.1">
    <property type="nucleotide sequence ID" value="NZ_JAROAV010000008.1"/>
</dbReference>
<feature type="transmembrane region" description="Helical" evidence="1">
    <location>
        <begin position="496"/>
        <end position="517"/>
    </location>
</feature>
<keyword evidence="1" id="KW-0812">Transmembrane</keyword>
<evidence type="ECO:0008006" key="4">
    <source>
        <dbReference type="Google" id="ProtNLM"/>
    </source>
</evidence>
<feature type="transmembrane region" description="Helical" evidence="1">
    <location>
        <begin position="219"/>
        <end position="237"/>
    </location>
</feature>
<feature type="transmembrane region" description="Helical" evidence="1">
    <location>
        <begin position="561"/>
        <end position="583"/>
    </location>
</feature>
<comment type="caution">
    <text evidence="2">The sequence shown here is derived from an EMBL/GenBank/DDBJ whole genome shotgun (WGS) entry which is preliminary data.</text>
</comment>
<feature type="transmembrane region" description="Helical" evidence="1">
    <location>
        <begin position="36"/>
        <end position="53"/>
    </location>
</feature>
<feature type="transmembrane region" description="Helical" evidence="1">
    <location>
        <begin position="307"/>
        <end position="337"/>
    </location>
</feature>
<feature type="transmembrane region" description="Helical" evidence="1">
    <location>
        <begin position="349"/>
        <end position="368"/>
    </location>
</feature>
<proteinExistence type="predicted"/>
<sequence length="758" mass="81185">MRLDVRTPLRLLPAVLTLGLAFALLSVTQVPATDSVLYLLATLWTVLLPGVLVHRAARGRCDTLLAELTVGFVVGLGLQLVAWGVAVGVGHGRAILLYPALVLLVFAAVPALRPHLRPQRHERRTPVPVAWALAALCSASFVVVGLWTFRSTPLPPRTGLWYQDLYWHLAISAEARHSVPPQVPQLGDETLRYHWFANAHMAAGSLTSGVDIVTVTARLWYLPVYAAIVLTTYALCVRLSRRPWAGVLAAALLLVPASVQPLHWVAPVAVGAFLPESPSQLFGLPVVAVTVYLLLDAFRGRLSGGGWALLVLMLCVCAGAKSSILPTLAGGCGMVLLAGLRDRDRRRRAFLGCAAVVLVTAATSTVLAGGSSGSRLGFGATVQHMAPYETMNRAGMIGGYKAVIAAALIALLVIQFAFAAPLLALLRAAAPATRDAVWFLLGTFVAAHAAMQLIDHSSMSQIYFMRGILPLVAIGGAWGAVSLVDRAREHATRTQVVGAALAGAVVLTLLTLGVRAWNGDVLPTRGRVIALRLYAVVGVWVLLAVAVVLAAWLLRRRGRAVAAALVGVGAAAGLLAVAVVPALPDNQLVDAGVALDRRPDHRLLPAEVAATTWLRQHVPTADRIATNVYCRVPTRTRTGCDARAYWVTGLGAHAAYLEGWAYTDQNQANVVASSRFTYFRPFWDQERYRLNSAAFRRPTPTVLARLHDEGVRWLLADTAASPVSPALSRMAEPRFRQGAVTIYRLHELSTRTARVGQP</sequence>
<feature type="transmembrane region" description="Helical" evidence="1">
    <location>
        <begin position="460"/>
        <end position="484"/>
    </location>
</feature>
<evidence type="ECO:0000256" key="1">
    <source>
        <dbReference type="SAM" id="Phobius"/>
    </source>
</evidence>
<keyword evidence="1" id="KW-0472">Membrane</keyword>
<evidence type="ECO:0000313" key="2">
    <source>
        <dbReference type="EMBL" id="MDF8262972.1"/>
    </source>
</evidence>
<feature type="transmembrane region" description="Helical" evidence="1">
    <location>
        <begin position="402"/>
        <end position="424"/>
    </location>
</feature>
<organism evidence="2 3">
    <name type="scientific">Luteipulveratus flavus</name>
    <dbReference type="NCBI Taxonomy" id="3031728"/>
    <lineage>
        <taxon>Bacteria</taxon>
        <taxon>Bacillati</taxon>
        <taxon>Actinomycetota</taxon>
        <taxon>Actinomycetes</taxon>
        <taxon>Micrococcales</taxon>
        <taxon>Dermacoccaceae</taxon>
        <taxon>Luteipulveratus</taxon>
    </lineage>
</organism>
<gene>
    <name evidence="2" type="ORF">P4R38_01780</name>
</gene>
<dbReference type="Proteomes" id="UP001528912">
    <property type="component" value="Unassembled WGS sequence"/>
</dbReference>